<dbReference type="EMBL" id="JAIWYP010000014">
    <property type="protein sequence ID" value="KAH3709068.1"/>
    <property type="molecule type" value="Genomic_DNA"/>
</dbReference>
<evidence type="ECO:0000313" key="2">
    <source>
        <dbReference type="Proteomes" id="UP000828390"/>
    </source>
</evidence>
<name>A0A9D4BWP9_DREPO</name>
<evidence type="ECO:0000313" key="1">
    <source>
        <dbReference type="EMBL" id="KAH3709068.1"/>
    </source>
</evidence>
<sequence>MDLSKFISKKKWRDIDGTIQAPPKRKIKKFLCDYRKYHPNHLVVMNKLVAKVQLLKLQHLYAEANPVSKVNQKAKLLNTQLRRHQNKQTLQCGKDTTSLLDLCSAMYGPV</sequence>
<gene>
    <name evidence="1" type="ORF">DPMN_068528</name>
</gene>
<protein>
    <submittedName>
        <fullName evidence="1">Uncharacterized protein</fullName>
    </submittedName>
</protein>
<organism evidence="1 2">
    <name type="scientific">Dreissena polymorpha</name>
    <name type="common">Zebra mussel</name>
    <name type="synonym">Mytilus polymorpha</name>
    <dbReference type="NCBI Taxonomy" id="45954"/>
    <lineage>
        <taxon>Eukaryota</taxon>
        <taxon>Metazoa</taxon>
        <taxon>Spiralia</taxon>
        <taxon>Lophotrochozoa</taxon>
        <taxon>Mollusca</taxon>
        <taxon>Bivalvia</taxon>
        <taxon>Autobranchia</taxon>
        <taxon>Heteroconchia</taxon>
        <taxon>Euheterodonta</taxon>
        <taxon>Imparidentia</taxon>
        <taxon>Neoheterodontei</taxon>
        <taxon>Myida</taxon>
        <taxon>Dreissenoidea</taxon>
        <taxon>Dreissenidae</taxon>
        <taxon>Dreissena</taxon>
    </lineage>
</organism>
<reference evidence="1" key="1">
    <citation type="journal article" date="2019" name="bioRxiv">
        <title>The Genome of the Zebra Mussel, Dreissena polymorpha: A Resource for Invasive Species Research.</title>
        <authorList>
            <person name="McCartney M.A."/>
            <person name="Auch B."/>
            <person name="Kono T."/>
            <person name="Mallez S."/>
            <person name="Zhang Y."/>
            <person name="Obille A."/>
            <person name="Becker A."/>
            <person name="Abrahante J.E."/>
            <person name="Garbe J."/>
            <person name="Badalamenti J.P."/>
            <person name="Herman A."/>
            <person name="Mangelson H."/>
            <person name="Liachko I."/>
            <person name="Sullivan S."/>
            <person name="Sone E.D."/>
            <person name="Koren S."/>
            <person name="Silverstein K.A.T."/>
            <person name="Beckman K.B."/>
            <person name="Gohl D.M."/>
        </authorList>
    </citation>
    <scope>NUCLEOTIDE SEQUENCE</scope>
    <source>
        <strain evidence="1">Duluth1</strain>
        <tissue evidence="1">Whole animal</tissue>
    </source>
</reference>
<dbReference type="AlphaFoldDB" id="A0A9D4BWP9"/>
<dbReference type="Proteomes" id="UP000828390">
    <property type="component" value="Unassembled WGS sequence"/>
</dbReference>
<reference evidence="1" key="2">
    <citation type="submission" date="2020-11" db="EMBL/GenBank/DDBJ databases">
        <authorList>
            <person name="McCartney M.A."/>
            <person name="Auch B."/>
            <person name="Kono T."/>
            <person name="Mallez S."/>
            <person name="Becker A."/>
            <person name="Gohl D.M."/>
            <person name="Silverstein K.A.T."/>
            <person name="Koren S."/>
            <person name="Bechman K.B."/>
            <person name="Herman A."/>
            <person name="Abrahante J.E."/>
            <person name="Garbe J."/>
        </authorList>
    </citation>
    <scope>NUCLEOTIDE SEQUENCE</scope>
    <source>
        <strain evidence="1">Duluth1</strain>
        <tissue evidence="1">Whole animal</tissue>
    </source>
</reference>
<proteinExistence type="predicted"/>
<keyword evidence="2" id="KW-1185">Reference proteome</keyword>
<comment type="caution">
    <text evidence="1">The sequence shown here is derived from an EMBL/GenBank/DDBJ whole genome shotgun (WGS) entry which is preliminary data.</text>
</comment>
<accession>A0A9D4BWP9</accession>